<dbReference type="EMBL" id="JAACFV010000030">
    <property type="protein sequence ID" value="KAF7510378.1"/>
    <property type="molecule type" value="Genomic_DNA"/>
</dbReference>
<sequence length="349" mass="39293">MFRPYTEKEKAKLAEKYTPAQRAVIDVGEEAVTNKHLAYQASARQNHWSLKYYDDLSKIDPVVDHPVRAPYSNTDPNLRLKTDDDLDEDLANFIRNLPENEDSPEADEAWTEFDKKLRLTVGKEEGERNPRSAAAPDLFRPGEANLDGKILRLPSTESKGRTEEAPPALLRLMQMTGFTREQIIALRVKSIVDHRVVNQTRLGKIGKMYYLSVAGNGNGLLGIGEGKSEEPGEARLQSQYRAIRNMQPILRYEGRTIFGDVKGKVSATELELYARPPGFGLRCQQYIWEICKCAGIADLAARVTRSRNPMNTVKATVEALLSQKDPEEIARARGKKMVDVRKVYYAGLV</sequence>
<dbReference type="PANTHER" id="PTHR48277">
    <property type="entry name" value="MITOCHONDRIAL RIBOSOMAL PROTEIN S5"/>
    <property type="match status" value="1"/>
</dbReference>
<dbReference type="InterPro" id="IPR013810">
    <property type="entry name" value="Ribosomal_uS5_N"/>
</dbReference>
<dbReference type="FunFam" id="3.30.160.20:FF:000022">
    <property type="entry name" value="28S ribosomal protein S5, mitochondrial"/>
    <property type="match status" value="1"/>
</dbReference>
<name>A0A8H7AJR7_9EURO</name>
<keyword evidence="3 8" id="KW-0689">Ribosomal protein</keyword>
<dbReference type="OrthoDB" id="309483at2759"/>
<keyword evidence="12" id="KW-1185">Reference proteome</keyword>
<evidence type="ECO:0000256" key="6">
    <source>
        <dbReference type="ARBA" id="ARBA00037226"/>
    </source>
</evidence>
<evidence type="ECO:0000256" key="7">
    <source>
        <dbReference type="ARBA" id="ARBA00039335"/>
    </source>
</evidence>
<comment type="subcellular location">
    <subcellularLocation>
        <location evidence="1">Mitochondrion</location>
    </subcellularLocation>
</comment>
<dbReference type="InterPro" id="IPR020568">
    <property type="entry name" value="Ribosomal_Su5_D2-typ_SF"/>
</dbReference>
<evidence type="ECO:0000313" key="12">
    <source>
        <dbReference type="Proteomes" id="UP000606974"/>
    </source>
</evidence>
<evidence type="ECO:0000313" key="11">
    <source>
        <dbReference type="EMBL" id="KAF7510378.1"/>
    </source>
</evidence>
<comment type="function">
    <text evidence="6">Component of the mitochondrial ribosome (mitoribosome), a dedicated translation machinery responsible for the synthesis of mitochondrial genome-encoded proteins, including at least some of the essential transmembrane subunits of the mitochondrial respiratory chain. The mitoribosomes are attached to the mitochondrial inner membrane and translation products are cotranslationally integrated into the membrane.</text>
</comment>
<dbReference type="GO" id="GO:0005763">
    <property type="term" value="C:mitochondrial small ribosomal subunit"/>
    <property type="evidence" value="ECO:0007669"/>
    <property type="project" value="UniProtKB-ARBA"/>
</dbReference>
<evidence type="ECO:0000256" key="1">
    <source>
        <dbReference type="ARBA" id="ARBA00004173"/>
    </source>
</evidence>
<dbReference type="SUPFAM" id="SSF54768">
    <property type="entry name" value="dsRNA-binding domain-like"/>
    <property type="match status" value="1"/>
</dbReference>
<dbReference type="SUPFAM" id="SSF54211">
    <property type="entry name" value="Ribosomal protein S5 domain 2-like"/>
    <property type="match status" value="1"/>
</dbReference>
<evidence type="ECO:0000256" key="9">
    <source>
        <dbReference type="RuleBase" id="RU003823"/>
    </source>
</evidence>
<comment type="caution">
    <text evidence="11">The sequence shown here is derived from an EMBL/GenBank/DDBJ whole genome shotgun (WGS) entry which is preliminary data.</text>
</comment>
<evidence type="ECO:0000256" key="5">
    <source>
        <dbReference type="ARBA" id="ARBA00023274"/>
    </source>
</evidence>
<dbReference type="FunFam" id="3.30.230.10:FF:000041">
    <property type="entry name" value="37S ribosomal protein S5"/>
    <property type="match status" value="1"/>
</dbReference>
<evidence type="ECO:0000256" key="8">
    <source>
        <dbReference type="PROSITE-ProRule" id="PRU00268"/>
    </source>
</evidence>
<dbReference type="Gene3D" id="3.30.230.10">
    <property type="match status" value="1"/>
</dbReference>
<keyword evidence="4" id="KW-0496">Mitochondrion</keyword>
<dbReference type="GO" id="GO:0003723">
    <property type="term" value="F:RNA binding"/>
    <property type="evidence" value="ECO:0007669"/>
    <property type="project" value="InterPro"/>
</dbReference>
<accession>A0A8H7AJR7</accession>
<feature type="domain" description="S5 DRBM" evidence="10">
    <location>
        <begin position="186"/>
        <end position="249"/>
    </location>
</feature>
<dbReference type="AlphaFoldDB" id="A0A8H7AJR7"/>
<evidence type="ECO:0000256" key="2">
    <source>
        <dbReference type="ARBA" id="ARBA00008945"/>
    </source>
</evidence>
<evidence type="ECO:0000259" key="10">
    <source>
        <dbReference type="PROSITE" id="PS50881"/>
    </source>
</evidence>
<dbReference type="Pfam" id="PF03719">
    <property type="entry name" value="Ribosomal_S5_C"/>
    <property type="match status" value="1"/>
</dbReference>
<dbReference type="PANTHER" id="PTHR48277:SF1">
    <property type="entry name" value="MITOCHONDRIAL RIBOSOMAL PROTEIN S5"/>
    <property type="match status" value="1"/>
</dbReference>
<dbReference type="Pfam" id="PF00333">
    <property type="entry name" value="Ribosomal_S5"/>
    <property type="match status" value="1"/>
</dbReference>
<gene>
    <name evidence="11" type="ORF">GJ744_006657</name>
</gene>
<dbReference type="InterPro" id="IPR014721">
    <property type="entry name" value="Ribsml_uS5_D2-typ_fold_subgr"/>
</dbReference>
<dbReference type="Proteomes" id="UP000606974">
    <property type="component" value="Unassembled WGS sequence"/>
</dbReference>
<dbReference type="InterPro" id="IPR005324">
    <property type="entry name" value="Ribosomal_uS5_C"/>
</dbReference>
<protein>
    <recommendedName>
        <fullName evidence="7">Small ribosomal subunit protein uS5m</fullName>
    </recommendedName>
</protein>
<evidence type="ECO:0000256" key="4">
    <source>
        <dbReference type="ARBA" id="ARBA00023128"/>
    </source>
</evidence>
<dbReference type="PROSITE" id="PS50881">
    <property type="entry name" value="S5_DSRBD"/>
    <property type="match status" value="1"/>
</dbReference>
<dbReference type="GO" id="GO:0006412">
    <property type="term" value="P:translation"/>
    <property type="evidence" value="ECO:0007669"/>
    <property type="project" value="InterPro"/>
</dbReference>
<reference evidence="11" key="1">
    <citation type="submission" date="2020-02" db="EMBL/GenBank/DDBJ databases">
        <authorList>
            <person name="Palmer J.M."/>
        </authorList>
    </citation>
    <scope>NUCLEOTIDE SEQUENCE</scope>
    <source>
        <strain evidence="11">EPUS1.4</strain>
        <tissue evidence="11">Thallus</tissue>
    </source>
</reference>
<proteinExistence type="inferred from homology"/>
<dbReference type="GO" id="GO:0003735">
    <property type="term" value="F:structural constituent of ribosome"/>
    <property type="evidence" value="ECO:0007669"/>
    <property type="project" value="UniProtKB-UniRule"/>
</dbReference>
<organism evidence="11 12">
    <name type="scientific">Endocarpon pusillum</name>
    <dbReference type="NCBI Taxonomy" id="364733"/>
    <lineage>
        <taxon>Eukaryota</taxon>
        <taxon>Fungi</taxon>
        <taxon>Dikarya</taxon>
        <taxon>Ascomycota</taxon>
        <taxon>Pezizomycotina</taxon>
        <taxon>Eurotiomycetes</taxon>
        <taxon>Chaetothyriomycetidae</taxon>
        <taxon>Verrucariales</taxon>
        <taxon>Verrucariaceae</taxon>
        <taxon>Endocarpon</taxon>
    </lineage>
</organism>
<dbReference type="Gene3D" id="3.30.160.20">
    <property type="match status" value="1"/>
</dbReference>
<dbReference type="InterPro" id="IPR000851">
    <property type="entry name" value="Ribosomal_uS5"/>
</dbReference>
<comment type="similarity">
    <text evidence="2 9">Belongs to the universal ribosomal protein uS5 family.</text>
</comment>
<evidence type="ECO:0000256" key="3">
    <source>
        <dbReference type="ARBA" id="ARBA00022980"/>
    </source>
</evidence>
<keyword evidence="5 8" id="KW-0687">Ribonucleoprotein</keyword>